<keyword evidence="3" id="KW-1185">Reference proteome</keyword>
<reference evidence="2 3" key="1">
    <citation type="submission" date="2019-11" db="EMBL/GenBank/DDBJ databases">
        <title>Type strains purchased from KCTC, JCM and DSMZ.</title>
        <authorList>
            <person name="Lu H."/>
        </authorList>
    </citation>
    <scope>NUCLEOTIDE SEQUENCE [LARGE SCALE GENOMIC DNA]</scope>
    <source>
        <strain evidence="2 3">JCM 31587</strain>
    </source>
</reference>
<accession>A0A6L6QP78</accession>
<dbReference type="OrthoDB" id="8759851at2"/>
<evidence type="ECO:0000256" key="1">
    <source>
        <dbReference type="SAM" id="SignalP"/>
    </source>
</evidence>
<proteinExistence type="predicted"/>
<evidence type="ECO:0000313" key="2">
    <source>
        <dbReference type="EMBL" id="MTW14005.1"/>
    </source>
</evidence>
<sequence>MKQLVAAGSLLVFALTAYADGSGEQKVLIPAAKEVQRHYITPDEFQQYKGAYELSNGKTLWLMRKQTRIYARVDDQSEHEITRTGLGKFTALDGKMDMDLVFAPDESVSGHLSYVDESPAVAGVAPKVIEIQFASR</sequence>
<dbReference type="EMBL" id="WNKX01000031">
    <property type="protein sequence ID" value="MTW14005.1"/>
    <property type="molecule type" value="Genomic_DNA"/>
</dbReference>
<gene>
    <name evidence="2" type="ORF">GM658_25660</name>
</gene>
<dbReference type="AlphaFoldDB" id="A0A6L6QP78"/>
<keyword evidence="1" id="KW-0732">Signal</keyword>
<feature type="chain" id="PRO_5026738500" evidence="1">
    <location>
        <begin position="20"/>
        <end position="136"/>
    </location>
</feature>
<evidence type="ECO:0000313" key="3">
    <source>
        <dbReference type="Proteomes" id="UP000472320"/>
    </source>
</evidence>
<protein>
    <submittedName>
        <fullName evidence="2">Uncharacterized protein</fullName>
    </submittedName>
</protein>
<dbReference type="Proteomes" id="UP000472320">
    <property type="component" value="Unassembled WGS sequence"/>
</dbReference>
<name>A0A6L6QP78_9BURK</name>
<organism evidence="2 3">
    <name type="scientific">Massilia eburnea</name>
    <dbReference type="NCBI Taxonomy" id="1776165"/>
    <lineage>
        <taxon>Bacteria</taxon>
        <taxon>Pseudomonadati</taxon>
        <taxon>Pseudomonadota</taxon>
        <taxon>Betaproteobacteria</taxon>
        <taxon>Burkholderiales</taxon>
        <taxon>Oxalobacteraceae</taxon>
        <taxon>Telluria group</taxon>
        <taxon>Massilia</taxon>
    </lineage>
</organism>
<feature type="signal peptide" evidence="1">
    <location>
        <begin position="1"/>
        <end position="19"/>
    </location>
</feature>
<comment type="caution">
    <text evidence="2">The sequence shown here is derived from an EMBL/GenBank/DDBJ whole genome shotgun (WGS) entry which is preliminary data.</text>
</comment>
<dbReference type="RefSeq" id="WP_155456911.1">
    <property type="nucleotide sequence ID" value="NZ_WNKX01000031.1"/>
</dbReference>